<dbReference type="AlphaFoldDB" id="A0A833NYZ2"/>
<dbReference type="GO" id="GO:1904680">
    <property type="term" value="F:peptide transmembrane transporter activity"/>
    <property type="evidence" value="ECO:0007669"/>
    <property type="project" value="TreeGrafter"/>
</dbReference>
<keyword evidence="2" id="KW-0813">Transport</keyword>
<evidence type="ECO:0000259" key="4">
    <source>
        <dbReference type="Pfam" id="PF00496"/>
    </source>
</evidence>
<feature type="domain" description="Solute-binding protein family 5" evidence="4">
    <location>
        <begin position="34"/>
        <end position="177"/>
    </location>
</feature>
<evidence type="ECO:0000313" key="5">
    <source>
        <dbReference type="EMBL" id="KAF0134842.1"/>
    </source>
</evidence>
<reference evidence="5 6" key="1">
    <citation type="submission" date="2019-12" db="EMBL/GenBank/DDBJ databases">
        <authorList>
            <person name="Wolfe R."/>
            <person name="Danczak R."/>
            <person name="Wilkins M."/>
        </authorList>
    </citation>
    <scope>NUCLEOTIDE SEQUENCE [LARGE SCALE GENOMIC DNA]</scope>
    <source>
        <strain evidence="5">X2_MaxBin.013</strain>
    </source>
</reference>
<sequence>MTHKMSPLKFSKTACLFFVFILLLSPIALAKDYDGLFFMGLNLQKDVFNDVKVRRAINYAIDRKYIATKIMSEEVVPSGIIPPQMVGYNPSFESYKYNPTLAKKGIKEKMELILLHTDGVKTIAIAEKIKKDLSNVGVKVKLKQVNYSDQDKWEAELKSGRHHLFLMGYKSGFISASNEALSKPNPIELIRALFGLNGEANFTFFYDRRVENLLNQLSETNESMKSLREAKLNEINKIIQDESPTVNLFYIPKL</sequence>
<dbReference type="GO" id="GO:0015833">
    <property type="term" value="P:peptide transport"/>
    <property type="evidence" value="ECO:0007669"/>
    <property type="project" value="TreeGrafter"/>
</dbReference>
<comment type="similarity">
    <text evidence="1">Belongs to the bacterial solute-binding protein 5 family.</text>
</comment>
<organism evidence="5 6">
    <name type="scientific">Candidatus Saganbacteria bacterium</name>
    <dbReference type="NCBI Taxonomy" id="2575572"/>
    <lineage>
        <taxon>Bacteria</taxon>
        <taxon>Bacillati</taxon>
        <taxon>Saganbacteria</taxon>
    </lineage>
</organism>
<accession>A0A833NYZ2</accession>
<dbReference type="PANTHER" id="PTHR30290:SF9">
    <property type="entry name" value="OLIGOPEPTIDE-BINDING PROTEIN APPA"/>
    <property type="match status" value="1"/>
</dbReference>
<dbReference type="InterPro" id="IPR000914">
    <property type="entry name" value="SBP_5_dom"/>
</dbReference>
<evidence type="ECO:0000256" key="3">
    <source>
        <dbReference type="ARBA" id="ARBA00022729"/>
    </source>
</evidence>
<dbReference type="Pfam" id="PF00496">
    <property type="entry name" value="SBP_bac_5"/>
    <property type="match status" value="1"/>
</dbReference>
<dbReference type="InterPro" id="IPR039424">
    <property type="entry name" value="SBP_5"/>
</dbReference>
<dbReference type="Proteomes" id="UP000488506">
    <property type="component" value="Unassembled WGS sequence"/>
</dbReference>
<evidence type="ECO:0000256" key="2">
    <source>
        <dbReference type="ARBA" id="ARBA00022448"/>
    </source>
</evidence>
<comment type="caution">
    <text evidence="5">The sequence shown here is derived from an EMBL/GenBank/DDBJ whole genome shotgun (WGS) entry which is preliminary data.</text>
</comment>
<dbReference type="EMBL" id="WPAF01000004">
    <property type="protein sequence ID" value="KAF0134842.1"/>
    <property type="molecule type" value="Genomic_DNA"/>
</dbReference>
<gene>
    <name evidence="5" type="ORF">FD145_410</name>
</gene>
<dbReference type="PANTHER" id="PTHR30290">
    <property type="entry name" value="PERIPLASMIC BINDING COMPONENT OF ABC TRANSPORTER"/>
    <property type="match status" value="1"/>
</dbReference>
<name>A0A833NYZ2_UNCSA</name>
<protein>
    <submittedName>
        <fullName evidence="5">Peptide/nickel transport system substrate-binding protein</fullName>
    </submittedName>
</protein>
<proteinExistence type="inferred from homology"/>
<keyword evidence="3" id="KW-0732">Signal</keyword>
<dbReference type="Gene3D" id="3.10.105.10">
    <property type="entry name" value="Dipeptide-binding Protein, Domain 3"/>
    <property type="match status" value="1"/>
</dbReference>
<dbReference type="SUPFAM" id="SSF53850">
    <property type="entry name" value="Periplasmic binding protein-like II"/>
    <property type="match status" value="1"/>
</dbReference>
<evidence type="ECO:0000313" key="6">
    <source>
        <dbReference type="Proteomes" id="UP000488506"/>
    </source>
</evidence>
<evidence type="ECO:0000256" key="1">
    <source>
        <dbReference type="ARBA" id="ARBA00005695"/>
    </source>
</evidence>